<dbReference type="RefSeq" id="WP_244641902.1">
    <property type="nucleotide sequence ID" value="NZ_BMGG01000003.1"/>
</dbReference>
<accession>A0A916XCD0</accession>
<dbReference type="Proteomes" id="UP000637002">
    <property type="component" value="Unassembled WGS sequence"/>
</dbReference>
<keyword evidence="1" id="KW-1003">Cell membrane</keyword>
<evidence type="ECO:0000313" key="6">
    <source>
        <dbReference type="EMBL" id="GGC61447.1"/>
    </source>
</evidence>
<reference evidence="6" key="2">
    <citation type="submission" date="2020-09" db="EMBL/GenBank/DDBJ databases">
        <authorList>
            <person name="Sun Q."/>
            <person name="Zhou Y."/>
        </authorList>
    </citation>
    <scope>NUCLEOTIDE SEQUENCE</scope>
    <source>
        <strain evidence="6">CGMCC 1.12919</strain>
    </source>
</reference>
<protein>
    <recommendedName>
        <fullName evidence="8">DUF1656 domain-containing protein</fullName>
    </recommendedName>
</protein>
<evidence type="ECO:0000313" key="7">
    <source>
        <dbReference type="Proteomes" id="UP000637002"/>
    </source>
</evidence>
<evidence type="ECO:0000256" key="1">
    <source>
        <dbReference type="ARBA" id="ARBA00022475"/>
    </source>
</evidence>
<dbReference type="AlphaFoldDB" id="A0A916XCD0"/>
<gene>
    <name evidence="6" type="ORF">GCM10010994_20020</name>
</gene>
<reference evidence="6" key="1">
    <citation type="journal article" date="2014" name="Int. J. Syst. Evol. Microbiol.">
        <title>Complete genome sequence of Corynebacterium casei LMG S-19264T (=DSM 44701T), isolated from a smear-ripened cheese.</title>
        <authorList>
            <consortium name="US DOE Joint Genome Institute (JGI-PGF)"/>
            <person name="Walter F."/>
            <person name="Albersmeier A."/>
            <person name="Kalinowski J."/>
            <person name="Ruckert C."/>
        </authorList>
    </citation>
    <scope>NUCLEOTIDE SEQUENCE</scope>
    <source>
        <strain evidence="6">CGMCC 1.12919</strain>
    </source>
</reference>
<comment type="caution">
    <text evidence="6">The sequence shown here is derived from an EMBL/GenBank/DDBJ whole genome shotgun (WGS) entry which is preliminary data.</text>
</comment>
<name>A0A916XCD0_9HYPH</name>
<sequence>MMPHFREIGVLGVYLPPILVYALVAGLLFAVLRRLLSYAGYERFVWHPPLAELALYVLLLAAVAAVAPLYMP</sequence>
<evidence type="ECO:0000256" key="4">
    <source>
        <dbReference type="ARBA" id="ARBA00023136"/>
    </source>
</evidence>
<feature type="transmembrane region" description="Helical" evidence="5">
    <location>
        <begin position="53"/>
        <end position="71"/>
    </location>
</feature>
<evidence type="ECO:0000256" key="5">
    <source>
        <dbReference type="SAM" id="Phobius"/>
    </source>
</evidence>
<dbReference type="Pfam" id="PF07869">
    <property type="entry name" value="DUF1656"/>
    <property type="match status" value="1"/>
</dbReference>
<keyword evidence="3 5" id="KW-1133">Transmembrane helix</keyword>
<keyword evidence="2 5" id="KW-0812">Transmembrane</keyword>
<organism evidence="6 7">
    <name type="scientific">Chelatococcus reniformis</name>
    <dbReference type="NCBI Taxonomy" id="1494448"/>
    <lineage>
        <taxon>Bacteria</taxon>
        <taxon>Pseudomonadati</taxon>
        <taxon>Pseudomonadota</taxon>
        <taxon>Alphaproteobacteria</taxon>
        <taxon>Hyphomicrobiales</taxon>
        <taxon>Chelatococcaceae</taxon>
        <taxon>Chelatococcus</taxon>
    </lineage>
</organism>
<keyword evidence="4 5" id="KW-0472">Membrane</keyword>
<evidence type="ECO:0000256" key="2">
    <source>
        <dbReference type="ARBA" id="ARBA00022692"/>
    </source>
</evidence>
<dbReference type="InterPro" id="IPR012451">
    <property type="entry name" value="DUF1656"/>
</dbReference>
<feature type="transmembrane region" description="Helical" evidence="5">
    <location>
        <begin position="12"/>
        <end position="32"/>
    </location>
</feature>
<dbReference type="EMBL" id="BMGG01000003">
    <property type="protein sequence ID" value="GGC61447.1"/>
    <property type="molecule type" value="Genomic_DNA"/>
</dbReference>
<keyword evidence="7" id="KW-1185">Reference proteome</keyword>
<evidence type="ECO:0008006" key="8">
    <source>
        <dbReference type="Google" id="ProtNLM"/>
    </source>
</evidence>
<evidence type="ECO:0000256" key="3">
    <source>
        <dbReference type="ARBA" id="ARBA00022989"/>
    </source>
</evidence>
<proteinExistence type="predicted"/>